<protein>
    <submittedName>
        <fullName evidence="3">Pimeloyl-ACP methyl ester carboxylesterase</fullName>
    </submittedName>
</protein>
<dbReference type="Pfam" id="PF00561">
    <property type="entry name" value="Abhydrolase_1"/>
    <property type="match status" value="1"/>
</dbReference>
<dbReference type="EMBL" id="RAPO01000001">
    <property type="protein sequence ID" value="RKD97592.1"/>
    <property type="molecule type" value="Genomic_DNA"/>
</dbReference>
<evidence type="ECO:0000313" key="3">
    <source>
        <dbReference type="EMBL" id="RKD97592.1"/>
    </source>
</evidence>
<feature type="region of interest" description="Disordered" evidence="1">
    <location>
        <begin position="1"/>
        <end position="24"/>
    </location>
</feature>
<dbReference type="RefSeq" id="WP_120243111.1">
    <property type="nucleotide sequence ID" value="NZ_RAPO01000001.1"/>
</dbReference>
<dbReference type="InterPro" id="IPR029058">
    <property type="entry name" value="AB_hydrolase_fold"/>
</dbReference>
<gene>
    <name evidence="3" type="ORF">ATJ93_0581</name>
</gene>
<dbReference type="PANTHER" id="PTHR43194">
    <property type="entry name" value="HYDROLASE ALPHA/BETA FOLD FAMILY"/>
    <property type="match status" value="1"/>
</dbReference>
<proteinExistence type="predicted"/>
<dbReference type="AlphaFoldDB" id="A0A3R7FXP1"/>
<feature type="domain" description="AB hydrolase-1" evidence="2">
    <location>
        <begin position="38"/>
        <end position="268"/>
    </location>
</feature>
<keyword evidence="4" id="KW-1185">Reference proteome</keyword>
<accession>A0A3R7FXP1</accession>
<evidence type="ECO:0000313" key="4">
    <source>
        <dbReference type="Proteomes" id="UP000283805"/>
    </source>
</evidence>
<dbReference type="InterPro" id="IPR000073">
    <property type="entry name" value="AB_hydrolase_1"/>
</dbReference>
<dbReference type="Gene3D" id="3.40.50.1820">
    <property type="entry name" value="alpha/beta hydrolase"/>
    <property type="match status" value="1"/>
</dbReference>
<dbReference type="PRINTS" id="PR00111">
    <property type="entry name" value="ABHYDROLASE"/>
</dbReference>
<comment type="caution">
    <text evidence="3">The sequence shown here is derived from an EMBL/GenBank/DDBJ whole genome shotgun (WGS) entry which is preliminary data.</text>
</comment>
<dbReference type="OrthoDB" id="7466at2157"/>
<reference evidence="3 4" key="1">
    <citation type="submission" date="2018-09" db="EMBL/GenBank/DDBJ databases">
        <title>Genomic Encyclopedia of Archaeal and Bacterial Type Strains, Phase II (KMG-II): from individual species to whole genera.</title>
        <authorList>
            <person name="Goeker M."/>
        </authorList>
    </citation>
    <scope>NUCLEOTIDE SEQUENCE [LARGE SCALE GENOMIC DNA]</scope>
    <source>
        <strain evidence="3 4">DSM 13151</strain>
    </source>
</reference>
<dbReference type="SUPFAM" id="SSF53474">
    <property type="entry name" value="alpha/beta-Hydrolases"/>
    <property type="match status" value="1"/>
</dbReference>
<sequence>MLSIQTAAPPALRSDTGTLPDDHPYASVGDGSRALVVLPGVGDSMFPGTYPPFTGWAIAPYFARYLREHTVYVLSRPRGLPAGYDAADAVESHARALEAIADSHVGIDVLGVSMGGQIGQALAAQQPELVDRLVLANSAHRIGDGARETVREFQVAARNRDWASIRSGLATAMFTDGRAVAYPLFLRTVGRPLQPRPADPSDVRRSLQFVLEFDGRDLLSTVEPPVLLVGGDRDPVFPPERTRATVERLPNGDLELIPGAKHGAFHERKATFDSRVQEFLEATDPS</sequence>
<name>A0A3R7FXP1_9EURY</name>
<evidence type="ECO:0000256" key="1">
    <source>
        <dbReference type="SAM" id="MobiDB-lite"/>
    </source>
</evidence>
<dbReference type="InterPro" id="IPR050228">
    <property type="entry name" value="Carboxylesterase_BioH"/>
</dbReference>
<organism evidence="3 4">
    <name type="scientific">Halopiger aswanensis</name>
    <dbReference type="NCBI Taxonomy" id="148449"/>
    <lineage>
        <taxon>Archaea</taxon>
        <taxon>Methanobacteriati</taxon>
        <taxon>Methanobacteriota</taxon>
        <taxon>Stenosarchaea group</taxon>
        <taxon>Halobacteria</taxon>
        <taxon>Halobacteriales</taxon>
        <taxon>Natrialbaceae</taxon>
        <taxon>Halopiger</taxon>
    </lineage>
</organism>
<dbReference type="Proteomes" id="UP000283805">
    <property type="component" value="Unassembled WGS sequence"/>
</dbReference>
<dbReference type="PANTHER" id="PTHR43194:SF2">
    <property type="entry name" value="PEROXISOMAL MEMBRANE PROTEIN LPX1"/>
    <property type="match status" value="1"/>
</dbReference>
<evidence type="ECO:0000259" key="2">
    <source>
        <dbReference type="Pfam" id="PF00561"/>
    </source>
</evidence>